<evidence type="ECO:0000259" key="4">
    <source>
        <dbReference type="Pfam" id="PF07969"/>
    </source>
</evidence>
<gene>
    <name evidence="5" type="ORF">DEF24_27700</name>
</gene>
<dbReference type="AlphaFoldDB" id="A0A368SXB4"/>
<keyword evidence="1" id="KW-0963">Cytoplasm</keyword>
<dbReference type="RefSeq" id="WP_147280595.1">
    <property type="nucleotide sequence ID" value="NZ_QEIN01000661.1"/>
</dbReference>
<organism evidence="5 6">
    <name type="scientific">Marinitenerispora sediminis</name>
    <dbReference type="NCBI Taxonomy" id="1931232"/>
    <lineage>
        <taxon>Bacteria</taxon>
        <taxon>Bacillati</taxon>
        <taxon>Actinomycetota</taxon>
        <taxon>Actinomycetes</taxon>
        <taxon>Streptosporangiales</taxon>
        <taxon>Nocardiopsidaceae</taxon>
        <taxon>Marinitenerispora</taxon>
    </lineage>
</organism>
<evidence type="ECO:0000256" key="3">
    <source>
        <dbReference type="ARBA" id="ARBA00022801"/>
    </source>
</evidence>
<dbReference type="InterPro" id="IPR032466">
    <property type="entry name" value="Metal_Hydrolase"/>
</dbReference>
<sequence>PAADVRVDAAGRCVIPGFVDSHTHIVFAGDRGAEFAARMSGAPYQAGGIRSTVAATRAASDADLLSTA</sequence>
<comment type="caution">
    <text evidence="5">The sequence shown here is derived from an EMBL/GenBank/DDBJ whole genome shotgun (WGS) entry which is preliminary data.</text>
</comment>
<dbReference type="GO" id="GO:0050480">
    <property type="term" value="F:imidazolonepropionase activity"/>
    <property type="evidence" value="ECO:0007669"/>
    <property type="project" value="UniProtKB-EC"/>
</dbReference>
<evidence type="ECO:0000256" key="2">
    <source>
        <dbReference type="ARBA" id="ARBA00022723"/>
    </source>
</evidence>
<dbReference type="GO" id="GO:0019556">
    <property type="term" value="P:L-histidine catabolic process to glutamate and formamide"/>
    <property type="evidence" value="ECO:0007669"/>
    <property type="project" value="InterPro"/>
</dbReference>
<dbReference type="Gene3D" id="3.20.20.140">
    <property type="entry name" value="Metal-dependent hydrolases"/>
    <property type="match status" value="1"/>
</dbReference>
<evidence type="ECO:0000313" key="6">
    <source>
        <dbReference type="Proteomes" id="UP000253318"/>
    </source>
</evidence>
<evidence type="ECO:0000256" key="1">
    <source>
        <dbReference type="ARBA" id="ARBA00022490"/>
    </source>
</evidence>
<accession>A0A368SXB4</accession>
<dbReference type="EMBL" id="QEIN01000661">
    <property type="protein sequence ID" value="RCV47082.1"/>
    <property type="molecule type" value="Genomic_DNA"/>
</dbReference>
<keyword evidence="3 5" id="KW-0378">Hydrolase</keyword>
<dbReference type="EC" id="3.5.2.7" evidence="5"/>
<protein>
    <submittedName>
        <fullName evidence="5">Imidazolonepropionase</fullName>
        <ecNumber evidence="5">3.5.2.7</ecNumber>
    </submittedName>
</protein>
<keyword evidence="2" id="KW-0479">Metal-binding</keyword>
<dbReference type="Pfam" id="PF07969">
    <property type="entry name" value="Amidohydro_3"/>
    <property type="match status" value="1"/>
</dbReference>
<dbReference type="OrthoDB" id="9776455at2"/>
<dbReference type="SUPFAM" id="SSF51556">
    <property type="entry name" value="Metallo-dependent hydrolases"/>
    <property type="match status" value="1"/>
</dbReference>
<name>A0A368SXB4_9ACTN</name>
<proteinExistence type="predicted"/>
<keyword evidence="6" id="KW-1185">Reference proteome</keyword>
<feature type="domain" description="Amidohydrolase 3" evidence="4">
    <location>
        <begin position="7"/>
        <end position="37"/>
    </location>
</feature>
<dbReference type="GO" id="GO:0046872">
    <property type="term" value="F:metal ion binding"/>
    <property type="evidence" value="ECO:0007669"/>
    <property type="project" value="UniProtKB-KW"/>
</dbReference>
<dbReference type="PANTHER" id="PTHR42752:SF1">
    <property type="entry name" value="IMIDAZOLONEPROPIONASE-RELATED"/>
    <property type="match status" value="1"/>
</dbReference>
<evidence type="ECO:0000313" key="5">
    <source>
        <dbReference type="EMBL" id="RCV47082.1"/>
    </source>
</evidence>
<dbReference type="InterPro" id="IPR005920">
    <property type="entry name" value="HutI"/>
</dbReference>
<reference evidence="5 6" key="1">
    <citation type="submission" date="2018-04" db="EMBL/GenBank/DDBJ databases">
        <title>Novel actinobacteria from marine sediment.</title>
        <authorList>
            <person name="Ng Z.Y."/>
            <person name="Tan G.Y.A."/>
        </authorList>
    </citation>
    <scope>NUCLEOTIDE SEQUENCE [LARGE SCALE GENOMIC DNA]</scope>
    <source>
        <strain evidence="5 6">TPS81</strain>
    </source>
</reference>
<feature type="non-terminal residue" evidence="5">
    <location>
        <position position="68"/>
    </location>
</feature>
<dbReference type="InterPro" id="IPR013108">
    <property type="entry name" value="Amidohydro_3"/>
</dbReference>
<dbReference type="GO" id="GO:0005737">
    <property type="term" value="C:cytoplasm"/>
    <property type="evidence" value="ECO:0007669"/>
    <property type="project" value="InterPro"/>
</dbReference>
<dbReference type="PANTHER" id="PTHR42752">
    <property type="entry name" value="IMIDAZOLONEPROPIONASE"/>
    <property type="match status" value="1"/>
</dbReference>
<dbReference type="Proteomes" id="UP000253318">
    <property type="component" value="Unassembled WGS sequence"/>
</dbReference>
<feature type="non-terminal residue" evidence="5">
    <location>
        <position position="1"/>
    </location>
</feature>